<accession>A0ABD5NP38</accession>
<protein>
    <submittedName>
        <fullName evidence="4">Glycosyltransferase family 4 protein</fullName>
        <ecNumber evidence="4">2.4.-.-</ecNumber>
    </submittedName>
</protein>
<dbReference type="PANTHER" id="PTHR12526:SF630">
    <property type="entry name" value="GLYCOSYLTRANSFERASE"/>
    <property type="match status" value="1"/>
</dbReference>
<feature type="compositionally biased region" description="Basic and acidic residues" evidence="1">
    <location>
        <begin position="1"/>
        <end position="16"/>
    </location>
</feature>
<feature type="region of interest" description="Disordered" evidence="1">
    <location>
        <begin position="191"/>
        <end position="226"/>
    </location>
</feature>
<evidence type="ECO:0000313" key="5">
    <source>
        <dbReference type="Proteomes" id="UP001595846"/>
    </source>
</evidence>
<proteinExistence type="predicted"/>
<organism evidence="4 5">
    <name type="scientific">Halovivax cerinus</name>
    <dbReference type="NCBI Taxonomy" id="1487865"/>
    <lineage>
        <taxon>Archaea</taxon>
        <taxon>Methanobacteriati</taxon>
        <taxon>Methanobacteriota</taxon>
        <taxon>Stenosarchaea group</taxon>
        <taxon>Halobacteria</taxon>
        <taxon>Halobacteriales</taxon>
        <taxon>Natrialbaceae</taxon>
        <taxon>Halovivax</taxon>
    </lineage>
</organism>
<feature type="domain" description="Glycosyltransferase subfamily 4-like N-terminal" evidence="3">
    <location>
        <begin position="40"/>
        <end position="184"/>
    </location>
</feature>
<gene>
    <name evidence="4" type="ORF">ACFOUR_09475</name>
</gene>
<dbReference type="EC" id="2.4.-.-" evidence="4"/>
<keyword evidence="5" id="KW-1185">Reference proteome</keyword>
<dbReference type="Pfam" id="PF13579">
    <property type="entry name" value="Glyco_trans_4_4"/>
    <property type="match status" value="1"/>
</dbReference>
<dbReference type="GeneID" id="73903645"/>
<feature type="domain" description="Glycosyl transferase family 1" evidence="2">
    <location>
        <begin position="228"/>
        <end position="379"/>
    </location>
</feature>
<sequence>MTTRSDPERPRVRSSVDRPSVGTSAKRYSLVYFVSTLSAGGAQIGMSRLFAGLDRDLYDVTVVCAYRGTDDVRAAIPGWVTVRELESVAPWRRPLVLSRTVASADVLVCSLFHATLVGRVLGRVHRVPVVVNWIHSERFSSRLRERAVVATNRLADRILADSPAVAEALVDDVGVDPDLVRTVPIAGVDTDEFVPAETDSEGTTDGGPRPAEASTPTPRRHSTARPLRVATVGSLVPPKKHVRVLETARELEARAGAPTVRFTIAGTGELADRLRSQRDELGLDTVEFVGFVDDVASFLRRHDVYLHTSAYEGLCIAALEAMACGLPVVSTRVGGLAHYVEDGASGYLLDEPDPAAFADALEQFSDPDRRRAFGRRGREIVETSYSQTALVSTFVRVVEECLAEAELTRTNPSGLRT</sequence>
<name>A0ABD5NP38_9EURY</name>
<evidence type="ECO:0000313" key="4">
    <source>
        <dbReference type="EMBL" id="MFC3958595.1"/>
    </source>
</evidence>
<dbReference type="SUPFAM" id="SSF53756">
    <property type="entry name" value="UDP-Glycosyltransferase/glycogen phosphorylase"/>
    <property type="match status" value="1"/>
</dbReference>
<feature type="region of interest" description="Disordered" evidence="1">
    <location>
        <begin position="1"/>
        <end position="20"/>
    </location>
</feature>
<dbReference type="Pfam" id="PF00534">
    <property type="entry name" value="Glycos_transf_1"/>
    <property type="match status" value="1"/>
</dbReference>
<dbReference type="Proteomes" id="UP001595846">
    <property type="component" value="Unassembled WGS sequence"/>
</dbReference>
<dbReference type="InterPro" id="IPR001296">
    <property type="entry name" value="Glyco_trans_1"/>
</dbReference>
<dbReference type="EMBL" id="JBHSAQ010000006">
    <property type="protein sequence ID" value="MFC3958595.1"/>
    <property type="molecule type" value="Genomic_DNA"/>
</dbReference>
<dbReference type="Gene3D" id="3.40.50.2000">
    <property type="entry name" value="Glycogen Phosphorylase B"/>
    <property type="match status" value="2"/>
</dbReference>
<comment type="caution">
    <text evidence="4">The sequence shown here is derived from an EMBL/GenBank/DDBJ whole genome shotgun (WGS) entry which is preliminary data.</text>
</comment>
<keyword evidence="4" id="KW-0808">Transferase</keyword>
<dbReference type="PANTHER" id="PTHR12526">
    <property type="entry name" value="GLYCOSYLTRANSFERASE"/>
    <property type="match status" value="1"/>
</dbReference>
<dbReference type="RefSeq" id="WP_256530936.1">
    <property type="nucleotide sequence ID" value="NZ_CP101824.1"/>
</dbReference>
<feature type="compositionally biased region" description="Acidic residues" evidence="1">
    <location>
        <begin position="191"/>
        <end position="202"/>
    </location>
</feature>
<evidence type="ECO:0000259" key="3">
    <source>
        <dbReference type="Pfam" id="PF13579"/>
    </source>
</evidence>
<evidence type="ECO:0000256" key="1">
    <source>
        <dbReference type="SAM" id="MobiDB-lite"/>
    </source>
</evidence>
<dbReference type="CDD" id="cd03801">
    <property type="entry name" value="GT4_PimA-like"/>
    <property type="match status" value="1"/>
</dbReference>
<dbReference type="InterPro" id="IPR028098">
    <property type="entry name" value="Glyco_trans_4-like_N"/>
</dbReference>
<dbReference type="GO" id="GO:0016757">
    <property type="term" value="F:glycosyltransferase activity"/>
    <property type="evidence" value="ECO:0007669"/>
    <property type="project" value="UniProtKB-KW"/>
</dbReference>
<dbReference type="AlphaFoldDB" id="A0ABD5NP38"/>
<keyword evidence="4" id="KW-0328">Glycosyltransferase</keyword>
<reference evidence="4 5" key="1">
    <citation type="journal article" date="2019" name="Int. J. Syst. Evol. Microbiol.">
        <title>The Global Catalogue of Microorganisms (GCM) 10K type strain sequencing project: providing services to taxonomists for standard genome sequencing and annotation.</title>
        <authorList>
            <consortium name="The Broad Institute Genomics Platform"/>
            <consortium name="The Broad Institute Genome Sequencing Center for Infectious Disease"/>
            <person name="Wu L."/>
            <person name="Ma J."/>
        </authorList>
    </citation>
    <scope>NUCLEOTIDE SEQUENCE [LARGE SCALE GENOMIC DNA]</scope>
    <source>
        <strain evidence="4 5">IBRC-M 10256</strain>
    </source>
</reference>
<evidence type="ECO:0000259" key="2">
    <source>
        <dbReference type="Pfam" id="PF00534"/>
    </source>
</evidence>